<proteinExistence type="predicted"/>
<feature type="compositionally biased region" description="Basic and acidic residues" evidence="1">
    <location>
        <begin position="1"/>
        <end position="10"/>
    </location>
</feature>
<evidence type="ECO:0000256" key="1">
    <source>
        <dbReference type="SAM" id="MobiDB-lite"/>
    </source>
</evidence>
<keyword evidence="3" id="KW-1185">Reference proteome</keyword>
<organism evidence="2 3">
    <name type="scientific">Pleurodeles waltl</name>
    <name type="common">Iberian ribbed newt</name>
    <dbReference type="NCBI Taxonomy" id="8319"/>
    <lineage>
        <taxon>Eukaryota</taxon>
        <taxon>Metazoa</taxon>
        <taxon>Chordata</taxon>
        <taxon>Craniata</taxon>
        <taxon>Vertebrata</taxon>
        <taxon>Euteleostomi</taxon>
        <taxon>Amphibia</taxon>
        <taxon>Batrachia</taxon>
        <taxon>Caudata</taxon>
        <taxon>Salamandroidea</taxon>
        <taxon>Salamandridae</taxon>
        <taxon>Pleurodelinae</taxon>
        <taxon>Pleurodeles</taxon>
    </lineage>
</organism>
<dbReference type="AlphaFoldDB" id="A0AAV7KWQ9"/>
<comment type="caution">
    <text evidence="2">The sequence shown here is derived from an EMBL/GenBank/DDBJ whole genome shotgun (WGS) entry which is preliminary data.</text>
</comment>
<dbReference type="Proteomes" id="UP001066276">
    <property type="component" value="Chromosome 12"/>
</dbReference>
<feature type="region of interest" description="Disordered" evidence="1">
    <location>
        <begin position="1"/>
        <end position="77"/>
    </location>
</feature>
<evidence type="ECO:0000313" key="3">
    <source>
        <dbReference type="Proteomes" id="UP001066276"/>
    </source>
</evidence>
<name>A0AAV7KWQ9_PLEWA</name>
<reference evidence="2" key="1">
    <citation type="journal article" date="2022" name="bioRxiv">
        <title>Sequencing and chromosome-scale assembly of the giantPleurodeles waltlgenome.</title>
        <authorList>
            <person name="Brown T."/>
            <person name="Elewa A."/>
            <person name="Iarovenko S."/>
            <person name="Subramanian E."/>
            <person name="Araus A.J."/>
            <person name="Petzold A."/>
            <person name="Susuki M."/>
            <person name="Suzuki K.-i.T."/>
            <person name="Hayashi T."/>
            <person name="Toyoda A."/>
            <person name="Oliveira C."/>
            <person name="Osipova E."/>
            <person name="Leigh N.D."/>
            <person name="Simon A."/>
            <person name="Yun M.H."/>
        </authorList>
    </citation>
    <scope>NUCLEOTIDE SEQUENCE</scope>
    <source>
        <strain evidence="2">20211129_DDA</strain>
        <tissue evidence="2">Liver</tissue>
    </source>
</reference>
<accession>A0AAV7KWQ9</accession>
<gene>
    <name evidence="2" type="ORF">NDU88_003165</name>
</gene>
<dbReference type="EMBL" id="JANPWB010000016">
    <property type="protein sequence ID" value="KAJ1083004.1"/>
    <property type="molecule type" value="Genomic_DNA"/>
</dbReference>
<evidence type="ECO:0000313" key="2">
    <source>
        <dbReference type="EMBL" id="KAJ1083004.1"/>
    </source>
</evidence>
<sequence length="173" mass="19021">MLQEPEERRQPAGARSVPLGRVPPRQLGETPQRTADPSGPGLRPRPGPFSEVARGCPRATKRQSVVPRRGPGPPQHDLRHWFMEGVDYGRILLGPNRASGLCVRHAGAVGHAPRTDYIDKFDVIMLHETRALNDIVWKGILSASFSLSIWPTKGTVGFISALHFISQGIPDRT</sequence>
<protein>
    <submittedName>
        <fullName evidence="2">Uncharacterized protein</fullName>
    </submittedName>
</protein>